<evidence type="ECO:0000313" key="1">
    <source>
        <dbReference type="EMBL" id="EFM82336.1"/>
    </source>
</evidence>
<dbReference type="EMBL" id="AEBR01000067">
    <property type="protein sequence ID" value="EFM82336.1"/>
    <property type="molecule type" value="Genomic_DNA"/>
</dbReference>
<evidence type="ECO:0000313" key="2">
    <source>
        <dbReference type="Proteomes" id="UP000004846"/>
    </source>
</evidence>
<protein>
    <submittedName>
        <fullName evidence="1">Uncharacterized protein</fullName>
    </submittedName>
</protein>
<organism evidence="1 2">
    <name type="scientific">Enterococcus faecalis TX4248</name>
    <dbReference type="NCBI Taxonomy" id="749495"/>
    <lineage>
        <taxon>Bacteria</taxon>
        <taxon>Bacillati</taxon>
        <taxon>Bacillota</taxon>
        <taxon>Bacilli</taxon>
        <taxon>Lactobacillales</taxon>
        <taxon>Enterococcaceae</taxon>
        <taxon>Enterococcus</taxon>
    </lineage>
</organism>
<dbReference type="Proteomes" id="UP000004846">
    <property type="component" value="Unassembled WGS sequence"/>
</dbReference>
<proteinExistence type="predicted"/>
<dbReference type="HOGENOM" id="CLU_2632531_0_0_9"/>
<dbReference type="RefSeq" id="WP_002402359.1">
    <property type="nucleotide sequence ID" value="NZ_GL454464.1"/>
</dbReference>
<reference evidence="2" key="1">
    <citation type="submission" date="2010-07" db="EMBL/GenBank/DDBJ databases">
        <authorList>
            <person name="Weinstock G."/>
            <person name="Sodergren E."/>
            <person name="Clifton S."/>
            <person name="Fulton L."/>
            <person name="Fulton B."/>
            <person name="Courtney L."/>
            <person name="Fronick C."/>
            <person name="Harrison M."/>
            <person name="Strong C."/>
            <person name="Farmer C."/>
            <person name="Delahaunty K."/>
            <person name="Markovic C."/>
            <person name="Hall O."/>
            <person name="Minx P."/>
            <person name="Tomlinson C."/>
            <person name="Mitreva M."/>
            <person name="Hou S."/>
            <person name="Chen J."/>
            <person name="Wollam A."/>
            <person name="Pepin K.H."/>
            <person name="Johnson M."/>
            <person name="Bhonagiri V."/>
            <person name="Zhang X."/>
            <person name="Suruliraj S."/>
            <person name="Warren W."/>
            <person name="Chinwalla A."/>
            <person name="Mardis E.R."/>
            <person name="Wilson R.K."/>
        </authorList>
    </citation>
    <scope>NUCLEOTIDE SEQUENCE [LARGE SCALE GENOMIC DNA]</scope>
    <source>
        <strain evidence="2">TX4248</strain>
    </source>
</reference>
<gene>
    <name evidence="1" type="ORF">HMPREF9498_02063</name>
</gene>
<accession>A0A125W5B8</accession>
<name>A0A125W5B8_ENTFL</name>
<dbReference type="AlphaFoldDB" id="A0A125W5B8"/>
<comment type="caution">
    <text evidence="1">The sequence shown here is derived from an EMBL/GenBank/DDBJ whole genome shotgun (WGS) entry which is preliminary data.</text>
</comment>
<sequence>MSLEKCKACSDYFKWDDDVIQVDNDYYHRDCVTLYPTGYCAFLYEDCLGETENDDGDMAFNLLSKGEYIDLDEEEAE</sequence>